<proteinExistence type="predicted"/>
<dbReference type="AlphaFoldDB" id="A0A2H3CM90"/>
<organism evidence="1 2">
    <name type="scientific">Armillaria gallica</name>
    <name type="common">Bulbous honey fungus</name>
    <name type="synonym">Armillaria bulbosa</name>
    <dbReference type="NCBI Taxonomy" id="47427"/>
    <lineage>
        <taxon>Eukaryota</taxon>
        <taxon>Fungi</taxon>
        <taxon>Dikarya</taxon>
        <taxon>Basidiomycota</taxon>
        <taxon>Agaricomycotina</taxon>
        <taxon>Agaricomycetes</taxon>
        <taxon>Agaricomycetidae</taxon>
        <taxon>Agaricales</taxon>
        <taxon>Marasmiineae</taxon>
        <taxon>Physalacriaceae</taxon>
        <taxon>Armillaria</taxon>
    </lineage>
</organism>
<dbReference type="Proteomes" id="UP000217790">
    <property type="component" value="Unassembled WGS sequence"/>
</dbReference>
<name>A0A2H3CM90_ARMGA</name>
<sequence length="104" mass="11566">MNGEKTGFESWHRIACRLALGDMQNLNKTTMIPDNGYAGLKSKSTSKQECHRVSACPVVGLVQEERQTLLTCLSFCTKEICSGSENVSLYSFRPARNRILPAKI</sequence>
<evidence type="ECO:0000313" key="1">
    <source>
        <dbReference type="EMBL" id="PBK84199.1"/>
    </source>
</evidence>
<keyword evidence="2" id="KW-1185">Reference proteome</keyword>
<protein>
    <submittedName>
        <fullName evidence="1">Uncharacterized protein</fullName>
    </submittedName>
</protein>
<accession>A0A2H3CM90</accession>
<reference evidence="2" key="1">
    <citation type="journal article" date="2017" name="Nat. Ecol. Evol.">
        <title>Genome expansion and lineage-specific genetic innovations in the forest pathogenic fungi Armillaria.</title>
        <authorList>
            <person name="Sipos G."/>
            <person name="Prasanna A.N."/>
            <person name="Walter M.C."/>
            <person name="O'Connor E."/>
            <person name="Balint B."/>
            <person name="Krizsan K."/>
            <person name="Kiss B."/>
            <person name="Hess J."/>
            <person name="Varga T."/>
            <person name="Slot J."/>
            <person name="Riley R."/>
            <person name="Boka B."/>
            <person name="Rigling D."/>
            <person name="Barry K."/>
            <person name="Lee J."/>
            <person name="Mihaltcheva S."/>
            <person name="LaButti K."/>
            <person name="Lipzen A."/>
            <person name="Waldron R."/>
            <person name="Moloney N.M."/>
            <person name="Sperisen C."/>
            <person name="Kredics L."/>
            <person name="Vagvoelgyi C."/>
            <person name="Patrignani A."/>
            <person name="Fitzpatrick D."/>
            <person name="Nagy I."/>
            <person name="Doyle S."/>
            <person name="Anderson J.B."/>
            <person name="Grigoriev I.V."/>
            <person name="Gueldener U."/>
            <person name="Muensterkoetter M."/>
            <person name="Nagy L.G."/>
        </authorList>
    </citation>
    <scope>NUCLEOTIDE SEQUENCE [LARGE SCALE GENOMIC DNA]</scope>
    <source>
        <strain evidence="2">Ar21-2</strain>
    </source>
</reference>
<dbReference type="EMBL" id="KZ293700">
    <property type="protein sequence ID" value="PBK84199.1"/>
    <property type="molecule type" value="Genomic_DNA"/>
</dbReference>
<evidence type="ECO:0000313" key="2">
    <source>
        <dbReference type="Proteomes" id="UP000217790"/>
    </source>
</evidence>
<dbReference type="InParanoid" id="A0A2H3CM90"/>
<gene>
    <name evidence="1" type="ORF">ARMGADRAFT_613489</name>
</gene>